<accession>A0A223SC25</accession>
<protein>
    <submittedName>
        <fullName evidence="2">Bleomycin resistance protein</fullName>
    </submittedName>
</protein>
<reference evidence="2 3" key="1">
    <citation type="submission" date="2017-08" db="EMBL/GenBank/DDBJ databases">
        <title>The complete genome sequence of Nocardiopsis gilva YIM 90087.</title>
        <authorList>
            <person name="Yin M."/>
            <person name="Tang S."/>
        </authorList>
    </citation>
    <scope>NUCLEOTIDE SEQUENCE [LARGE SCALE GENOMIC DNA]</scope>
    <source>
        <strain evidence="2 3">YIM 90087</strain>
    </source>
</reference>
<organism evidence="2 3">
    <name type="scientific">Nocardiopsis gilva YIM 90087</name>
    <dbReference type="NCBI Taxonomy" id="1235441"/>
    <lineage>
        <taxon>Bacteria</taxon>
        <taxon>Bacillati</taxon>
        <taxon>Actinomycetota</taxon>
        <taxon>Actinomycetes</taxon>
        <taxon>Streptosporangiales</taxon>
        <taxon>Nocardiopsidaceae</taxon>
        <taxon>Nocardiopsis</taxon>
    </lineage>
</organism>
<dbReference type="Proteomes" id="UP000215005">
    <property type="component" value="Chromosome"/>
</dbReference>
<dbReference type="AlphaFoldDB" id="A0A223SC25"/>
<dbReference type="OrthoDB" id="9798430at2"/>
<name>A0A223SC25_9ACTN</name>
<dbReference type="InterPro" id="IPR004360">
    <property type="entry name" value="Glyas_Fos-R_dOase_dom"/>
</dbReference>
<sequence>MMQKLHSTTVIVADQEEALRFYVDTLGWEKRQDNTMGEMRWLTVAPRGAETAVVLGQPEVYNEQAPGPGRSKGCGISVTTDDIDAEYAALTEKGVNFKQAPEMMPWGDKATWFTDPSGNEFFLVQEMGAAS</sequence>
<dbReference type="EMBL" id="CP022753">
    <property type="protein sequence ID" value="ASU85707.1"/>
    <property type="molecule type" value="Genomic_DNA"/>
</dbReference>
<evidence type="ECO:0000313" key="3">
    <source>
        <dbReference type="Proteomes" id="UP000215005"/>
    </source>
</evidence>
<dbReference type="PANTHER" id="PTHR36437">
    <property type="entry name" value="GLYOXALASE/BLEOMYCIN RESISTANCE PROTEIN/DIOXYGENASE"/>
    <property type="match status" value="1"/>
</dbReference>
<dbReference type="Pfam" id="PF00903">
    <property type="entry name" value="Glyoxalase"/>
    <property type="match status" value="1"/>
</dbReference>
<gene>
    <name evidence="2" type="ORF">CDO52_25465</name>
</gene>
<proteinExistence type="predicted"/>
<evidence type="ECO:0000313" key="2">
    <source>
        <dbReference type="EMBL" id="ASU85707.1"/>
    </source>
</evidence>
<dbReference type="PROSITE" id="PS51819">
    <property type="entry name" value="VOC"/>
    <property type="match status" value="1"/>
</dbReference>
<feature type="domain" description="VOC" evidence="1">
    <location>
        <begin position="4"/>
        <end position="126"/>
    </location>
</feature>
<dbReference type="InterPro" id="IPR037523">
    <property type="entry name" value="VOC_core"/>
</dbReference>
<dbReference type="InterPro" id="IPR029068">
    <property type="entry name" value="Glyas_Bleomycin-R_OHBP_Dase"/>
</dbReference>
<dbReference type="KEGG" id="ngv:CDO52_25465"/>
<dbReference type="Gene3D" id="3.10.180.10">
    <property type="entry name" value="2,3-Dihydroxybiphenyl 1,2-Dioxygenase, domain 1"/>
    <property type="match status" value="1"/>
</dbReference>
<dbReference type="SUPFAM" id="SSF54593">
    <property type="entry name" value="Glyoxalase/Bleomycin resistance protein/Dihydroxybiphenyl dioxygenase"/>
    <property type="match status" value="1"/>
</dbReference>
<evidence type="ECO:0000259" key="1">
    <source>
        <dbReference type="PROSITE" id="PS51819"/>
    </source>
</evidence>
<dbReference type="RefSeq" id="WP_017618599.1">
    <property type="nucleotide sequence ID" value="NZ_ANBG01000174.1"/>
</dbReference>
<dbReference type="PANTHER" id="PTHR36437:SF2">
    <property type="entry name" value="GLYOXALASE_BLEOMYCIN RESISTANCE PROTEIN_DIOXYGENASE"/>
    <property type="match status" value="1"/>
</dbReference>
<keyword evidence="3" id="KW-1185">Reference proteome</keyword>